<evidence type="ECO:0000313" key="1">
    <source>
        <dbReference type="EMBL" id="MBB5979498.1"/>
    </source>
</evidence>
<proteinExistence type="predicted"/>
<name>A0A841DW36_9ACTN</name>
<evidence type="ECO:0008006" key="3">
    <source>
        <dbReference type="Google" id="ProtNLM"/>
    </source>
</evidence>
<dbReference type="AlphaFoldDB" id="A0A841DW36"/>
<accession>A0A841DW36</accession>
<comment type="caution">
    <text evidence="1">The sequence shown here is derived from an EMBL/GenBank/DDBJ whole genome shotgun (WGS) entry which is preliminary data.</text>
</comment>
<protein>
    <recommendedName>
        <fullName evidence="3">SseB protein N-terminal domain-containing protein</fullName>
    </recommendedName>
</protein>
<sequence length="86" mass="9057">MSSRHLVVPVRCAGEIATLRVGRLPDGTRVGIAFSTPAGLRAAAGAQEWMRLSEDSLRELLVPLGVHRIQLDPTMVVVPVSAAAAS</sequence>
<dbReference type="RefSeq" id="WP_184834533.1">
    <property type="nucleotide sequence ID" value="NZ_BAAAVN010000001.1"/>
</dbReference>
<dbReference type="EMBL" id="JACHNF010000001">
    <property type="protein sequence ID" value="MBB5979498.1"/>
    <property type="molecule type" value="Genomic_DNA"/>
</dbReference>
<dbReference type="Proteomes" id="UP000558997">
    <property type="component" value="Unassembled WGS sequence"/>
</dbReference>
<reference evidence="1 2" key="1">
    <citation type="submission" date="2020-08" db="EMBL/GenBank/DDBJ databases">
        <title>Sequencing the genomes of 1000 actinobacteria strains.</title>
        <authorList>
            <person name="Klenk H.-P."/>
        </authorList>
    </citation>
    <scope>NUCLEOTIDE SEQUENCE [LARGE SCALE GENOMIC DNA]</scope>
    <source>
        <strain evidence="1 2">DSM 17294</strain>
    </source>
</reference>
<dbReference type="InterPro" id="IPR049975">
    <property type="entry name" value="SAV_915-like_dom"/>
</dbReference>
<organism evidence="1 2">
    <name type="scientific">Kribbella solani</name>
    <dbReference type="NCBI Taxonomy" id="236067"/>
    <lineage>
        <taxon>Bacteria</taxon>
        <taxon>Bacillati</taxon>
        <taxon>Actinomycetota</taxon>
        <taxon>Actinomycetes</taxon>
        <taxon>Propionibacteriales</taxon>
        <taxon>Kribbellaceae</taxon>
        <taxon>Kribbella</taxon>
    </lineage>
</organism>
<keyword evidence="2" id="KW-1185">Reference proteome</keyword>
<dbReference type="NCBIfam" id="NF042914">
    <property type="entry name" value="SAV915_dom"/>
    <property type="match status" value="1"/>
</dbReference>
<gene>
    <name evidence="1" type="ORF">HDA44_002839</name>
</gene>
<evidence type="ECO:0000313" key="2">
    <source>
        <dbReference type="Proteomes" id="UP000558997"/>
    </source>
</evidence>